<dbReference type="EMBL" id="CP053015">
    <property type="protein sequence ID" value="QJQ32525.1"/>
    <property type="molecule type" value="Genomic_DNA"/>
</dbReference>
<evidence type="ECO:0000256" key="1">
    <source>
        <dbReference type="SAM" id="MobiDB-lite"/>
    </source>
</evidence>
<evidence type="ECO:0000313" key="3">
    <source>
        <dbReference type="Proteomes" id="UP000503018"/>
    </source>
</evidence>
<organism evidence="2 3">
    <name type="scientific">Sphingomonas lacunae</name>
    <dbReference type="NCBI Taxonomy" id="2698828"/>
    <lineage>
        <taxon>Bacteria</taxon>
        <taxon>Pseudomonadati</taxon>
        <taxon>Pseudomonadota</taxon>
        <taxon>Alphaproteobacteria</taxon>
        <taxon>Sphingomonadales</taxon>
        <taxon>Sphingomonadaceae</taxon>
        <taxon>Sphingomonas</taxon>
    </lineage>
</organism>
<name>A0A6M4ATY3_9SPHN</name>
<feature type="compositionally biased region" description="Acidic residues" evidence="1">
    <location>
        <begin position="78"/>
        <end position="91"/>
    </location>
</feature>
<dbReference type="PROSITE" id="PS51257">
    <property type="entry name" value="PROKAR_LIPOPROTEIN"/>
    <property type="match status" value="1"/>
</dbReference>
<dbReference type="RefSeq" id="WP_169945875.1">
    <property type="nucleotide sequence ID" value="NZ_CP053015.1"/>
</dbReference>
<feature type="region of interest" description="Disordered" evidence="1">
    <location>
        <begin position="46"/>
        <end position="120"/>
    </location>
</feature>
<dbReference type="AlphaFoldDB" id="A0A6M4ATY3"/>
<sequence>MKSGPAFALLAPAALMLGGCDWLFGAGSSADTQMTNVEILPGTASDEMITLDQASGDGTAIDTSVEVRPGEPDRPEPPEDATEDNGDEPAADDASASAGDAQTGRPGDTVIRPPAEPAKR</sequence>
<dbReference type="KEGG" id="slan:GV829_08735"/>
<protein>
    <submittedName>
        <fullName evidence="2">Uncharacterized protein</fullName>
    </submittedName>
</protein>
<dbReference type="Proteomes" id="UP000503018">
    <property type="component" value="Chromosome"/>
</dbReference>
<accession>A0A6M4ATY3</accession>
<feature type="compositionally biased region" description="Low complexity" evidence="1">
    <location>
        <begin position="92"/>
        <end position="101"/>
    </location>
</feature>
<proteinExistence type="predicted"/>
<gene>
    <name evidence="2" type="ORF">GV829_08735</name>
</gene>
<keyword evidence="3" id="KW-1185">Reference proteome</keyword>
<evidence type="ECO:0000313" key="2">
    <source>
        <dbReference type="EMBL" id="QJQ32525.1"/>
    </source>
</evidence>
<reference evidence="2 3" key="1">
    <citation type="submission" date="2020-01" db="EMBL/GenBank/DDBJ databases">
        <title>Sphingomonas sp. strain CSW-10.</title>
        <authorList>
            <person name="Chen W.-M."/>
        </authorList>
    </citation>
    <scope>NUCLEOTIDE SEQUENCE [LARGE SCALE GENOMIC DNA]</scope>
    <source>
        <strain evidence="2 3">CSW-10</strain>
    </source>
</reference>
<feature type="compositionally biased region" description="Basic and acidic residues" evidence="1">
    <location>
        <begin position="68"/>
        <end position="77"/>
    </location>
</feature>